<dbReference type="InterPro" id="IPR002491">
    <property type="entry name" value="ABC_transptr_periplasmic_BD"/>
</dbReference>
<accession>A0A451G4J4</accession>
<dbReference type="RefSeq" id="WP_128384206.1">
    <property type="nucleotide sequence ID" value="NZ_CP035033.1"/>
</dbReference>
<sequence length="309" mass="33326">MKPQMFSRVAMAENRQAWPFLVLGGVFAAYAMLALLWLISGTAHAAEKPRVVAIDGSISEIVYALGKGDLMVGRDITTTYPEEAAKLPSVGYMRQLSAEGILSLKPTLVLATKDAKPQNVLTRLQDAGVHVEIIENVYTPEGVEAKIEQIAKVLDAQDAGKKLAEQVRQSVNQAKVFAENAIQQQGKSAKAIFVLNVRGGNMMVAGKHSRADKMMQLAGIENPAAEQFNGYKPLTAEAAIQYNPDYLLTMQHGVGSAGGKEAILNTPAIRMTQAGKNGRLLVMDDSFLTFGPRLGEAIESLVKQVYVAN</sequence>
<dbReference type="PROSITE" id="PS50983">
    <property type="entry name" value="FE_B12_PBP"/>
    <property type="match status" value="1"/>
</dbReference>
<dbReference type="KEGG" id="htr:EPV75_01255"/>
<evidence type="ECO:0000313" key="3">
    <source>
        <dbReference type="Proteomes" id="UP000285478"/>
    </source>
</evidence>
<evidence type="ECO:0000259" key="1">
    <source>
        <dbReference type="PROSITE" id="PS50983"/>
    </source>
</evidence>
<feature type="domain" description="Fe/B12 periplasmic-binding" evidence="1">
    <location>
        <begin position="50"/>
        <end position="309"/>
    </location>
</feature>
<dbReference type="PANTHER" id="PTHR30535:SF4">
    <property type="entry name" value="HEMIN-BINDING PERIPLASMIC PROTEIN HMUT"/>
    <property type="match status" value="1"/>
</dbReference>
<organism evidence="2 3">
    <name type="scientific">Hydrogenovibrio thermophilus</name>
    <dbReference type="NCBI Taxonomy" id="265883"/>
    <lineage>
        <taxon>Bacteria</taxon>
        <taxon>Pseudomonadati</taxon>
        <taxon>Pseudomonadota</taxon>
        <taxon>Gammaproteobacteria</taxon>
        <taxon>Thiotrichales</taxon>
        <taxon>Piscirickettsiaceae</taxon>
        <taxon>Hydrogenovibrio</taxon>
    </lineage>
</organism>
<name>A0A451G4J4_9GAMM</name>
<proteinExistence type="predicted"/>
<dbReference type="EMBL" id="CP035033">
    <property type="protein sequence ID" value="QAB14395.1"/>
    <property type="molecule type" value="Genomic_DNA"/>
</dbReference>
<dbReference type="Gene3D" id="3.40.50.1980">
    <property type="entry name" value="Nitrogenase molybdenum iron protein domain"/>
    <property type="match status" value="2"/>
</dbReference>
<dbReference type="InterPro" id="IPR050902">
    <property type="entry name" value="ABC_Transporter_SBP"/>
</dbReference>
<keyword evidence="3" id="KW-1185">Reference proteome</keyword>
<evidence type="ECO:0000313" key="2">
    <source>
        <dbReference type="EMBL" id="QAB14395.1"/>
    </source>
</evidence>
<dbReference type="Pfam" id="PF01497">
    <property type="entry name" value="Peripla_BP_2"/>
    <property type="match status" value="1"/>
</dbReference>
<dbReference type="AlphaFoldDB" id="A0A451G4J4"/>
<gene>
    <name evidence="2" type="ORF">EPV75_01255</name>
</gene>
<dbReference type="Proteomes" id="UP000285478">
    <property type="component" value="Chromosome"/>
</dbReference>
<dbReference type="SUPFAM" id="SSF53807">
    <property type="entry name" value="Helical backbone' metal receptor"/>
    <property type="match status" value="1"/>
</dbReference>
<protein>
    <submittedName>
        <fullName evidence="2">Hemin ABC transporter substrate-binding protein</fullName>
    </submittedName>
</protein>
<reference evidence="2 3" key="1">
    <citation type="journal article" date="2018" name="Environ. Microbiol.">
        <title>Genomes of ubiquitous marine and hypersaline Hydrogenovibrio, Thiomicrorhabdus and Thiomicrospira spp. encode a diversity of mechanisms to sustain chemolithoautotrophy in heterogeneous environments.</title>
        <authorList>
            <person name="Scott K.M."/>
            <person name="Williams J."/>
            <person name="Porter C.M.B."/>
            <person name="Russel S."/>
            <person name="Harmer T.L."/>
            <person name="Paul J.H."/>
            <person name="Antonen K.M."/>
            <person name="Bridges M.K."/>
            <person name="Camper G.J."/>
            <person name="Campla C.K."/>
            <person name="Casella L.G."/>
            <person name="Chase E."/>
            <person name="Conrad J.W."/>
            <person name="Cruz M.C."/>
            <person name="Dunlap D.S."/>
            <person name="Duran L."/>
            <person name="Fahsbender E.M."/>
            <person name="Goldsmith D.B."/>
            <person name="Keeley R.F."/>
            <person name="Kondoff M.R."/>
            <person name="Kussy B.I."/>
            <person name="Lane M.K."/>
            <person name="Lawler S."/>
            <person name="Leigh B.A."/>
            <person name="Lewis C."/>
            <person name="Lostal L.M."/>
            <person name="Marking D."/>
            <person name="Mancera P.A."/>
            <person name="McClenthan E.C."/>
            <person name="McIntyre E.A."/>
            <person name="Mine J.A."/>
            <person name="Modi S."/>
            <person name="Moore B.D."/>
            <person name="Morgan W.A."/>
            <person name="Nelson K.M."/>
            <person name="Nguyen K.N."/>
            <person name="Ogburn N."/>
            <person name="Parrino D.G."/>
            <person name="Pedapudi A.D."/>
            <person name="Pelham R.P."/>
            <person name="Preece A.M."/>
            <person name="Rampersad E.A."/>
            <person name="Richardson J.C."/>
            <person name="Rodgers C.M."/>
            <person name="Schaffer B.L."/>
            <person name="Sheridan N.E."/>
            <person name="Solone M.R."/>
            <person name="Staley Z.R."/>
            <person name="Tabuchi M."/>
            <person name="Waide R.J."/>
            <person name="Wanjugi P.W."/>
            <person name="Young S."/>
            <person name="Clum A."/>
            <person name="Daum C."/>
            <person name="Huntemann M."/>
            <person name="Ivanova N."/>
            <person name="Kyrpides N."/>
            <person name="Mikhailova N."/>
            <person name="Palaniappan K."/>
            <person name="Pillay M."/>
            <person name="Reddy T.B.K."/>
            <person name="Shapiro N."/>
            <person name="Stamatis D."/>
            <person name="Varghese N."/>
            <person name="Woyke T."/>
            <person name="Boden R."/>
            <person name="Freyermuth S.K."/>
            <person name="Kerfeld C.A."/>
        </authorList>
    </citation>
    <scope>NUCLEOTIDE SEQUENCE [LARGE SCALE GENOMIC DNA]</scope>
    <source>
        <strain evidence="2 3">JR-2</strain>
    </source>
</reference>
<dbReference type="PANTHER" id="PTHR30535">
    <property type="entry name" value="VITAMIN B12-BINDING PROTEIN"/>
    <property type="match status" value="1"/>
</dbReference>